<dbReference type="Pfam" id="PF00225">
    <property type="entry name" value="Kinesin"/>
    <property type="match status" value="1"/>
</dbReference>
<dbReference type="PANTHER" id="PTHR11452:SF75">
    <property type="entry name" value="ALPHA-GALACTOSIDASE MEL1"/>
    <property type="match status" value="1"/>
</dbReference>
<dbReference type="InterPro" id="IPR013785">
    <property type="entry name" value="Aldolase_TIM"/>
</dbReference>
<evidence type="ECO:0000256" key="3">
    <source>
        <dbReference type="ARBA" id="ARBA00012755"/>
    </source>
</evidence>
<dbReference type="InterPro" id="IPR001752">
    <property type="entry name" value="Kinesin_motor_dom"/>
</dbReference>
<dbReference type="CDD" id="cd14792">
    <property type="entry name" value="GH27"/>
    <property type="match status" value="1"/>
</dbReference>
<dbReference type="Gene3D" id="2.60.40.1180">
    <property type="entry name" value="Golgi alpha-mannosidase II"/>
    <property type="match status" value="1"/>
</dbReference>
<dbReference type="InterPro" id="IPR013780">
    <property type="entry name" value="Glyco_hydro_b"/>
</dbReference>
<comment type="caution">
    <text evidence="14">The sequence shown here is derived from an EMBL/GenBank/DDBJ whole genome shotgun (WGS) entry which is preliminary data.</text>
</comment>
<dbReference type="Pfam" id="PF23735">
    <property type="entry name" value="KIF9"/>
    <property type="match status" value="1"/>
</dbReference>
<dbReference type="GO" id="GO:0008017">
    <property type="term" value="F:microtubule binding"/>
    <property type="evidence" value="ECO:0007669"/>
    <property type="project" value="InterPro"/>
</dbReference>
<evidence type="ECO:0000256" key="11">
    <source>
        <dbReference type="RuleBase" id="RU361168"/>
    </source>
</evidence>
<evidence type="ECO:0000256" key="2">
    <source>
        <dbReference type="ARBA" id="ARBA00009743"/>
    </source>
</evidence>
<dbReference type="InterPro" id="IPR036961">
    <property type="entry name" value="Kinesin_motor_dom_sf"/>
</dbReference>
<evidence type="ECO:0000256" key="7">
    <source>
        <dbReference type="ARBA" id="ARBA00022840"/>
    </source>
</evidence>
<dbReference type="GO" id="GO:0007018">
    <property type="term" value="P:microtubule-based movement"/>
    <property type="evidence" value="ECO:0007669"/>
    <property type="project" value="InterPro"/>
</dbReference>
<name>A0AAD5XFW3_9FUNG</name>
<dbReference type="SUPFAM" id="SSF51011">
    <property type="entry name" value="Glycosyl hydrolase domain"/>
    <property type="match status" value="1"/>
</dbReference>
<keyword evidence="5 10" id="KW-0547">Nucleotide-binding</keyword>
<dbReference type="GO" id="GO:0004557">
    <property type="term" value="F:alpha-galactosidase activity"/>
    <property type="evidence" value="ECO:0007669"/>
    <property type="project" value="UniProtKB-EC"/>
</dbReference>
<evidence type="ECO:0000256" key="5">
    <source>
        <dbReference type="ARBA" id="ARBA00022741"/>
    </source>
</evidence>
<dbReference type="GO" id="GO:0005524">
    <property type="term" value="F:ATP binding"/>
    <property type="evidence" value="ECO:0007669"/>
    <property type="project" value="UniProtKB-UniRule"/>
</dbReference>
<dbReference type="PROSITE" id="PS00411">
    <property type="entry name" value="KINESIN_MOTOR_1"/>
    <property type="match status" value="1"/>
</dbReference>
<evidence type="ECO:0000256" key="1">
    <source>
        <dbReference type="ARBA" id="ARBA00001255"/>
    </source>
</evidence>
<organism evidence="14 15">
    <name type="scientific">Physocladia obscura</name>
    <dbReference type="NCBI Taxonomy" id="109957"/>
    <lineage>
        <taxon>Eukaryota</taxon>
        <taxon>Fungi</taxon>
        <taxon>Fungi incertae sedis</taxon>
        <taxon>Chytridiomycota</taxon>
        <taxon>Chytridiomycota incertae sedis</taxon>
        <taxon>Chytridiomycetes</taxon>
        <taxon>Chytridiales</taxon>
        <taxon>Chytriomycetaceae</taxon>
        <taxon>Physocladia</taxon>
    </lineage>
</organism>
<evidence type="ECO:0000256" key="12">
    <source>
        <dbReference type="SAM" id="MobiDB-lite"/>
    </source>
</evidence>
<keyword evidence="15" id="KW-1185">Reference proteome</keyword>
<dbReference type="PRINTS" id="PR00740">
    <property type="entry name" value="GLHYDRLASE27"/>
</dbReference>
<dbReference type="SMART" id="SM00129">
    <property type="entry name" value="KISc"/>
    <property type="match status" value="1"/>
</dbReference>
<keyword evidence="10" id="KW-0505">Motor protein</keyword>
<dbReference type="SUPFAM" id="SSF51445">
    <property type="entry name" value="(Trans)glycosidases"/>
    <property type="match status" value="1"/>
</dbReference>
<dbReference type="Proteomes" id="UP001211907">
    <property type="component" value="Unassembled WGS sequence"/>
</dbReference>
<dbReference type="Pfam" id="PF17801">
    <property type="entry name" value="Melibiase_C"/>
    <property type="match status" value="1"/>
</dbReference>
<dbReference type="Gene3D" id="3.40.850.10">
    <property type="entry name" value="Kinesin motor domain"/>
    <property type="match status" value="1"/>
</dbReference>
<evidence type="ECO:0000256" key="4">
    <source>
        <dbReference type="ARBA" id="ARBA00022729"/>
    </source>
</evidence>
<keyword evidence="7 10" id="KW-0067">ATP-binding</keyword>
<dbReference type="EMBL" id="JADGJH010000197">
    <property type="protein sequence ID" value="KAJ3134119.1"/>
    <property type="molecule type" value="Genomic_DNA"/>
</dbReference>
<dbReference type="PANTHER" id="PTHR11452">
    <property type="entry name" value="ALPHA-GALACTOSIDASE/ALPHA-N-ACETYLGALACTOSAMINIDASE"/>
    <property type="match status" value="1"/>
</dbReference>
<feature type="compositionally biased region" description="Acidic residues" evidence="12">
    <location>
        <begin position="16"/>
        <end position="29"/>
    </location>
</feature>
<dbReference type="InterPro" id="IPR002241">
    <property type="entry name" value="Glyco_hydro_27"/>
</dbReference>
<dbReference type="PROSITE" id="PS50067">
    <property type="entry name" value="KINESIN_MOTOR_2"/>
    <property type="match status" value="1"/>
</dbReference>
<reference evidence="14" key="1">
    <citation type="submission" date="2020-05" db="EMBL/GenBank/DDBJ databases">
        <title>Phylogenomic resolution of chytrid fungi.</title>
        <authorList>
            <person name="Stajich J.E."/>
            <person name="Amses K."/>
            <person name="Simmons R."/>
            <person name="Seto K."/>
            <person name="Myers J."/>
            <person name="Bonds A."/>
            <person name="Quandt C.A."/>
            <person name="Barry K."/>
            <person name="Liu P."/>
            <person name="Grigoriev I."/>
            <person name="Longcore J.E."/>
            <person name="James T.Y."/>
        </authorList>
    </citation>
    <scope>NUCLEOTIDE SEQUENCE</scope>
    <source>
        <strain evidence="14">JEL0513</strain>
    </source>
</reference>
<keyword evidence="9 11" id="KW-0326">Glycosidase</keyword>
<dbReference type="GO" id="GO:0005995">
    <property type="term" value="P:melibiose catabolic process"/>
    <property type="evidence" value="ECO:0007669"/>
    <property type="project" value="UniProtKB-ARBA"/>
</dbReference>
<comment type="similarity">
    <text evidence="2 11">Belongs to the glycosyl hydrolase 27 family.</text>
</comment>
<accession>A0AAD5XFW3</accession>
<comment type="catalytic activity">
    <reaction evidence="1 11">
        <text>Hydrolysis of terminal, non-reducing alpha-D-galactose residues in alpha-D-galactosides, including galactose oligosaccharides, galactomannans and galactolipids.</text>
        <dbReference type="EC" id="3.2.1.22"/>
    </reaction>
</comment>
<keyword evidence="8 11" id="KW-1015">Disulfide bond</keyword>
<dbReference type="InterPro" id="IPR027417">
    <property type="entry name" value="P-loop_NTPase"/>
</dbReference>
<feature type="region of interest" description="Disordered" evidence="12">
    <location>
        <begin position="1"/>
        <end position="36"/>
    </location>
</feature>
<evidence type="ECO:0000256" key="6">
    <source>
        <dbReference type="ARBA" id="ARBA00022801"/>
    </source>
</evidence>
<evidence type="ECO:0000256" key="8">
    <source>
        <dbReference type="ARBA" id="ARBA00023157"/>
    </source>
</evidence>
<feature type="binding site" evidence="10">
    <location>
        <begin position="154"/>
        <end position="161"/>
    </location>
    <ligand>
        <name>ATP</name>
        <dbReference type="ChEBI" id="CHEBI:30616"/>
    </ligand>
</feature>
<sequence length="1315" mass="146028">MASRKITISERLDREDNGEDTIDSNDDNDGQSVAASDGLTTNRVSKQATIKIFVRVRPPFKNAKLNLHSTPGRYYTVPESESEADGSRALPRIGFVVPKDEGQGLINNQKENYNYAFNRVFDQSTSQEEIFDHVAKDVILSAMDGYNGTIFAYGQTGSGKTFTITGGAERYSDRGIIPRTLQFIFKEAKARTNHHYEIEISYLEIYKESGYDLLDSTRDAKKLEDLPKVRLQEDENQTIHVQNLSTVAVVNEEEALNLLFVGDTNKMIAETPSNPASSRSHCIFIVNIVGKREGEDRMWRSKLHLVDLAGSERVSRTGITGNLFKEASCINLSLHFLEQVIVALHEKAQGKRTHVPYRNSMMTSILRDSLGGNCMTTMISTVAPEDELIDESISTCRFAQRVALISNKAELNEEIDPKLIIAKLKREIVRLKSELAIARGETGGDSSEELPEYEIDRIRQAVEDYLADTSITASLIFSDARKINEAYRILKTFALNGKLATNMESVTPASNPVDSEKLSSKEAEKLKMLITHRDNEIVILIEMINKYKSQLGESNLMDAHHLKKISSFRTIDTSRAPSQISQIAVDQSKISINSSATRADAASAITPNLASSMPQLSMEKAKLFEVFKKDYPGTSLIDEQKVALKAKYAEAKKLGEIANELRLGIKHAKDTLGQPDDGDQVTVKLKQELRNSMAEKVSSYKRTYQDLKDLKLEIEHMQHLLEQGRLRLSRAFEQWHDEVYLTTLQPLHTEQGMEIDPPSKIPNYVLPRTIETAEYVRNSVSRPPSSLKAEMQPSSSKDLASRSKLINDAQSLFASGASPYSSTSTLFLSETPILHQSMPRKTIATFSGENSTAWQLPSSKLQASSCNSRTEFISQDSLGHLKFSSRSQTPILKSGSETVQTDIDAFYKAREKLLGIKSRPNSSGTSEYSSGVIVGVQPLPKGTPDNGVGRTPAMGWNSWNKFGCSINENLIRSHADALVATGLAALGYNHVNVDDCWQLSRNASGYIQEDPAAFPSGIKTLSDYVHSKGLKFGLYSSAGTLTCQRRPGGLHFEKQDAESYAYWEIDYFKYDNCFNEGLSSKEGAIQRYGALRDALNATGRHINYALCSWGEANIWEFGDELGNSWRTTGDISDGWQSVADLLQKNLLLSKWAKPGGFNDMDMLEVGNGGMTDTEYRSHFAIWAALKSPLLLGNDITNMSPETVQIIGNEDIIAINQDSLGKSAFLRGTLDNILVWVGELANGDRVLLVFNGDNEKVANVDVSLRVFTDGNGKTAHQSDFWTVEVRDLWKQTNLGSAQGKIRIYGIPPHGSKIFRV</sequence>
<dbReference type="Pfam" id="PF16499">
    <property type="entry name" value="Melibiase_2"/>
    <property type="match status" value="1"/>
</dbReference>
<gene>
    <name evidence="14" type="primary">KIF6</name>
    <name evidence="14" type="ORF">HK100_003771</name>
</gene>
<evidence type="ECO:0000313" key="14">
    <source>
        <dbReference type="EMBL" id="KAJ3134119.1"/>
    </source>
</evidence>
<dbReference type="InterPro" id="IPR017853">
    <property type="entry name" value="GH"/>
</dbReference>
<dbReference type="EC" id="3.2.1.22" evidence="3 11"/>
<dbReference type="FunFam" id="3.20.20.70:FF:000202">
    <property type="entry name" value="Alpha-galactosidase"/>
    <property type="match status" value="1"/>
</dbReference>
<dbReference type="InterPro" id="IPR019821">
    <property type="entry name" value="Kinesin_motor_CS"/>
</dbReference>
<dbReference type="SUPFAM" id="SSF52540">
    <property type="entry name" value="P-loop containing nucleoside triphosphate hydrolases"/>
    <property type="match status" value="1"/>
</dbReference>
<proteinExistence type="inferred from homology"/>
<dbReference type="InterPro" id="IPR056524">
    <property type="entry name" value="KIF6/9_C"/>
</dbReference>
<dbReference type="Gene3D" id="3.20.20.70">
    <property type="entry name" value="Aldolase class I"/>
    <property type="match status" value="1"/>
</dbReference>
<dbReference type="InterPro" id="IPR000111">
    <property type="entry name" value="Glyco_hydro_27/36_CS"/>
</dbReference>
<evidence type="ECO:0000259" key="13">
    <source>
        <dbReference type="PROSITE" id="PS50067"/>
    </source>
</evidence>
<keyword evidence="4" id="KW-0732">Signal</keyword>
<comment type="similarity">
    <text evidence="10">Belongs to the TRAFAC class myosin-kinesin ATPase superfamily. Kinesin family.</text>
</comment>
<evidence type="ECO:0000256" key="9">
    <source>
        <dbReference type="ARBA" id="ARBA00023295"/>
    </source>
</evidence>
<evidence type="ECO:0000256" key="10">
    <source>
        <dbReference type="PROSITE-ProRule" id="PRU00283"/>
    </source>
</evidence>
<keyword evidence="6 11" id="KW-0378">Hydrolase</keyword>
<evidence type="ECO:0000313" key="15">
    <source>
        <dbReference type="Proteomes" id="UP001211907"/>
    </source>
</evidence>
<feature type="domain" description="Kinesin motor" evidence="13">
    <location>
        <begin position="49"/>
        <end position="405"/>
    </location>
</feature>
<feature type="region of interest" description="Disordered" evidence="12">
    <location>
        <begin position="778"/>
        <end position="801"/>
    </location>
</feature>
<dbReference type="PROSITE" id="PS00512">
    <property type="entry name" value="ALPHA_GALACTOSIDASE"/>
    <property type="match status" value="1"/>
</dbReference>
<dbReference type="InterPro" id="IPR041233">
    <property type="entry name" value="Melibiase_C"/>
</dbReference>
<dbReference type="GO" id="GO:0003777">
    <property type="term" value="F:microtubule motor activity"/>
    <property type="evidence" value="ECO:0007669"/>
    <property type="project" value="InterPro"/>
</dbReference>
<protein>
    <recommendedName>
        <fullName evidence="3 11">Alpha-galactosidase</fullName>
        <ecNumber evidence="3 11">3.2.1.22</ecNumber>
    </recommendedName>
    <alternativeName>
        <fullName evidence="11">Melibiase</fullName>
    </alternativeName>
</protein>